<sequence>MRDFQDDDVRGAGPPVVWHGLESAPVLLVLDPAGEAKHDALPATWRPLADHLRVGWCRLPAETGDTPSVDQLLEGVATHAHLVAAGTAAEAALRLADAHADRVRSVVVVDPAPMTRAGVEADADGSYADWWDTDTAAARQHLLARGVRVAAFVSRETDPAVRVEPPVPLGHPDVVGRVVQLLLSFQGDRADPEPVEPERAEVVEAWHAVRERFGPALERARRSGG</sequence>
<dbReference type="RefSeq" id="WP_005439229.1">
    <property type="nucleotide sequence ID" value="NZ_CM001466.1"/>
</dbReference>
<dbReference type="InterPro" id="IPR029058">
    <property type="entry name" value="AB_hydrolase_fold"/>
</dbReference>
<evidence type="ECO:0008006" key="3">
    <source>
        <dbReference type="Google" id="ProtNLM"/>
    </source>
</evidence>
<organism evidence="1 2">
    <name type="scientific">Saccharomonospora azurea NA-128</name>
    <dbReference type="NCBI Taxonomy" id="882081"/>
    <lineage>
        <taxon>Bacteria</taxon>
        <taxon>Bacillati</taxon>
        <taxon>Actinomycetota</taxon>
        <taxon>Actinomycetes</taxon>
        <taxon>Pseudonocardiales</taxon>
        <taxon>Pseudonocardiaceae</taxon>
        <taxon>Saccharomonospora</taxon>
    </lineage>
</organism>
<protein>
    <recommendedName>
        <fullName evidence="3">Esterase of the alpha/beta hydrolase fold</fullName>
    </recommendedName>
</protein>
<name>H8GEF7_9PSEU</name>
<evidence type="ECO:0000313" key="1">
    <source>
        <dbReference type="EMBL" id="EHY87952.1"/>
    </source>
</evidence>
<dbReference type="HOGENOM" id="CLU_1353811_0_0_11"/>
<dbReference type="OrthoDB" id="3693848at2"/>
<gene>
    <name evidence="1" type="ORF">SacazDRAFT_01006</name>
</gene>
<dbReference type="Proteomes" id="UP000004705">
    <property type="component" value="Chromosome"/>
</dbReference>
<reference evidence="1 2" key="1">
    <citation type="journal article" date="2012" name="Stand. Genomic Sci.">
        <title>Genome sequence of the soil bacterium Saccharomonospora azurea type strain (NA-128(T)).</title>
        <authorList>
            <person name="Klenk H.P."/>
            <person name="Held B."/>
            <person name="Lucas S."/>
            <person name="Lapidus A."/>
            <person name="Copeland A."/>
            <person name="Hammon N."/>
            <person name="Pitluck S."/>
            <person name="Goodwin L.A."/>
            <person name="Han C."/>
            <person name="Tapia R."/>
            <person name="Brambilla E.M."/>
            <person name="Potter G."/>
            <person name="Land M."/>
            <person name="Ivanova N."/>
            <person name="Rohde M."/>
            <person name="Goker M."/>
            <person name="Detter J.C."/>
            <person name="Kyrpides N.C."/>
            <person name="Woyke T."/>
        </authorList>
    </citation>
    <scope>NUCLEOTIDE SEQUENCE [LARGE SCALE GENOMIC DNA]</scope>
    <source>
        <strain evidence="1 2">NA-128</strain>
    </source>
</reference>
<keyword evidence="2" id="KW-1185">Reference proteome</keyword>
<dbReference type="SUPFAM" id="SSF53474">
    <property type="entry name" value="alpha/beta-Hydrolases"/>
    <property type="match status" value="1"/>
</dbReference>
<accession>H8GEF7</accession>
<dbReference type="AlphaFoldDB" id="H8GEF7"/>
<dbReference type="EMBL" id="CM001466">
    <property type="protein sequence ID" value="EHY87952.1"/>
    <property type="molecule type" value="Genomic_DNA"/>
</dbReference>
<proteinExistence type="predicted"/>
<evidence type="ECO:0000313" key="2">
    <source>
        <dbReference type="Proteomes" id="UP000004705"/>
    </source>
</evidence>